<feature type="region of interest" description="Disordered" evidence="1">
    <location>
        <begin position="66"/>
        <end position="87"/>
    </location>
</feature>
<evidence type="ECO:0000256" key="1">
    <source>
        <dbReference type="SAM" id="MobiDB-lite"/>
    </source>
</evidence>
<dbReference type="RefSeq" id="WP_243375849.1">
    <property type="nucleotide sequence ID" value="NZ_JAKZJU020000001.1"/>
</dbReference>
<organism evidence="2 3">
    <name type="scientific">Mesosutterella faecium</name>
    <dbReference type="NCBI Taxonomy" id="2925194"/>
    <lineage>
        <taxon>Bacteria</taxon>
        <taxon>Pseudomonadati</taxon>
        <taxon>Pseudomonadota</taxon>
        <taxon>Betaproteobacteria</taxon>
        <taxon>Burkholderiales</taxon>
        <taxon>Sutterellaceae</taxon>
        <taxon>Mesosutterella</taxon>
    </lineage>
</organism>
<protein>
    <submittedName>
        <fullName evidence="2">Uncharacterized protein</fullName>
    </submittedName>
</protein>
<proteinExistence type="predicted"/>
<reference evidence="2" key="1">
    <citation type="submission" date="2023-03" db="EMBL/GenBank/DDBJ databases">
        <title>Mesosutterella sp. nov. isolated from porcine feces.</title>
        <authorList>
            <person name="Yu S."/>
        </authorList>
    </citation>
    <scope>NUCLEOTIDE SEQUENCE</scope>
    <source>
        <strain evidence="2">AGMB02718</strain>
    </source>
</reference>
<comment type="caution">
    <text evidence="2">The sequence shown here is derived from an EMBL/GenBank/DDBJ whole genome shotgun (WGS) entry which is preliminary data.</text>
</comment>
<dbReference type="EMBL" id="JAKZJU020000001">
    <property type="protein sequence ID" value="MDL2058633.1"/>
    <property type="molecule type" value="Genomic_DNA"/>
</dbReference>
<sequence length="216" mass="22476">MAQQWADLNAIRGLTASGRAGGFRLQFPRGRAGWSASRDCGLLAPQARVRALRVLAWERPGRPEPKKHTLALYAGTGPRPEAGASGWREDAERSGLGALEAAGAGALAGRGESRRCFVEFSPVVVNAFAFRLDRGRAVAAATDAGLGTDELERIAGDLREAFGEVRFAFALATGKPGAGRRCAGSTPFESLRALVLSTADAALAGLEETGKGGQAS</sequence>
<accession>A0ABT7IJS8</accession>
<gene>
    <name evidence="2" type="ORF">MUN46_001505</name>
</gene>
<evidence type="ECO:0000313" key="3">
    <source>
        <dbReference type="Proteomes" id="UP001165481"/>
    </source>
</evidence>
<dbReference type="Proteomes" id="UP001165481">
    <property type="component" value="Unassembled WGS sequence"/>
</dbReference>
<evidence type="ECO:0000313" key="2">
    <source>
        <dbReference type="EMBL" id="MDL2058633.1"/>
    </source>
</evidence>
<name>A0ABT7IJS8_9BURK</name>
<keyword evidence="3" id="KW-1185">Reference proteome</keyword>